<organism evidence="1 2">
    <name type="scientific">Candidatus Ryanbacteria bacterium RIFCSPLOWO2_02_FULL_47_14</name>
    <dbReference type="NCBI Taxonomy" id="1802129"/>
    <lineage>
        <taxon>Bacteria</taxon>
        <taxon>Candidatus Ryaniibacteriota</taxon>
    </lineage>
</organism>
<proteinExistence type="predicted"/>
<sequence>MIFIYLKIFFVAFDERSNAVGYKRWCLAQNSAGSITLTNDVGELQRCEDSSWCSVHTFSEDSSRFVSALFSFADAVGADGLSADFYQVVHEAFEAGRAWRRPDLPLSNDT</sequence>
<evidence type="ECO:0000313" key="1">
    <source>
        <dbReference type="EMBL" id="OGZ55532.1"/>
    </source>
</evidence>
<evidence type="ECO:0000313" key="2">
    <source>
        <dbReference type="Proteomes" id="UP000177954"/>
    </source>
</evidence>
<reference evidence="1 2" key="1">
    <citation type="journal article" date="2016" name="Nat. Commun.">
        <title>Thousands of microbial genomes shed light on interconnected biogeochemical processes in an aquifer system.</title>
        <authorList>
            <person name="Anantharaman K."/>
            <person name="Brown C.T."/>
            <person name="Hug L.A."/>
            <person name="Sharon I."/>
            <person name="Castelle C.J."/>
            <person name="Probst A.J."/>
            <person name="Thomas B.C."/>
            <person name="Singh A."/>
            <person name="Wilkins M.J."/>
            <person name="Karaoz U."/>
            <person name="Brodie E.L."/>
            <person name="Williams K.H."/>
            <person name="Hubbard S.S."/>
            <person name="Banfield J.F."/>
        </authorList>
    </citation>
    <scope>NUCLEOTIDE SEQUENCE [LARGE SCALE GENOMIC DNA]</scope>
</reference>
<comment type="caution">
    <text evidence="1">The sequence shown here is derived from an EMBL/GenBank/DDBJ whole genome shotgun (WGS) entry which is preliminary data.</text>
</comment>
<accession>A0A1G2GZA0</accession>
<protein>
    <submittedName>
        <fullName evidence="1">Uncharacterized protein</fullName>
    </submittedName>
</protein>
<dbReference type="EMBL" id="MHNZ01000032">
    <property type="protein sequence ID" value="OGZ55532.1"/>
    <property type="molecule type" value="Genomic_DNA"/>
</dbReference>
<name>A0A1G2GZA0_9BACT</name>
<dbReference type="AlphaFoldDB" id="A0A1G2GZA0"/>
<gene>
    <name evidence="1" type="ORF">A3J04_01585</name>
</gene>
<dbReference type="Proteomes" id="UP000177954">
    <property type="component" value="Unassembled WGS sequence"/>
</dbReference>